<protein>
    <recommendedName>
        <fullName evidence="2">DUF6590 domain-containing protein</fullName>
    </recommendedName>
</protein>
<dbReference type="OrthoDB" id="3559580at2759"/>
<feature type="compositionally biased region" description="Polar residues" evidence="1">
    <location>
        <begin position="245"/>
        <end position="254"/>
    </location>
</feature>
<keyword evidence="4" id="KW-1185">Reference proteome</keyword>
<feature type="compositionally biased region" description="Polar residues" evidence="1">
    <location>
        <begin position="311"/>
        <end position="320"/>
    </location>
</feature>
<evidence type="ECO:0000256" key="1">
    <source>
        <dbReference type="SAM" id="MobiDB-lite"/>
    </source>
</evidence>
<evidence type="ECO:0000259" key="2">
    <source>
        <dbReference type="Pfam" id="PF20233"/>
    </source>
</evidence>
<dbReference type="InterPro" id="IPR046497">
    <property type="entry name" value="DUF6590"/>
</dbReference>
<organism evidence="3 4">
    <name type="scientific">Lophium mytilinum</name>
    <dbReference type="NCBI Taxonomy" id="390894"/>
    <lineage>
        <taxon>Eukaryota</taxon>
        <taxon>Fungi</taxon>
        <taxon>Dikarya</taxon>
        <taxon>Ascomycota</taxon>
        <taxon>Pezizomycotina</taxon>
        <taxon>Dothideomycetes</taxon>
        <taxon>Pleosporomycetidae</taxon>
        <taxon>Mytilinidiales</taxon>
        <taxon>Mytilinidiaceae</taxon>
        <taxon>Lophium</taxon>
    </lineage>
</organism>
<feature type="domain" description="DUF6590" evidence="2">
    <location>
        <begin position="9"/>
        <end position="136"/>
    </location>
</feature>
<accession>A0A6A6QLB5</accession>
<feature type="compositionally biased region" description="Polar residues" evidence="1">
    <location>
        <begin position="332"/>
        <end position="342"/>
    </location>
</feature>
<feature type="compositionally biased region" description="Polar residues" evidence="1">
    <location>
        <begin position="158"/>
        <end position="180"/>
    </location>
</feature>
<evidence type="ECO:0000313" key="4">
    <source>
        <dbReference type="Proteomes" id="UP000799750"/>
    </source>
</evidence>
<feature type="region of interest" description="Disordered" evidence="1">
    <location>
        <begin position="189"/>
        <end position="208"/>
    </location>
</feature>
<feature type="region of interest" description="Disordered" evidence="1">
    <location>
        <begin position="146"/>
        <end position="180"/>
    </location>
</feature>
<dbReference type="PANTHER" id="PTHR35391:SF5">
    <property type="entry name" value="DUF6590 DOMAIN-CONTAINING PROTEIN"/>
    <property type="match status" value="1"/>
</dbReference>
<sequence>MTISAHEVSAQNLAESKRFGEKFFVKIRWFVVVKMRSNCCWCLPIQTYEGRGVTGDKQRSRHAIIYTGDTVPPLRPEEMTQRNRLPLGDAIRVVPDPHWEKLDPMSRINFDQVYTVQHNVKVRHFGKVHKNSERALVYQFMNACKSDSTAPRRDRPARTSSDYSTNQKSNTKIATDNDVNTRSSIFADHQATESQPSPHQPALNWGSVVGASRGTFGSNISSAPKELNAGSSTERAYQPAEGQLSPYQQPSVLGSTIKPPYALGGSTPASSSAYPSRPVYPQSLASSGAQEQAFQTHQTKRRGSEFEAAMGTSSQSNQQPRPRGNTRPAEQWQLNYPAQSGGSIEPEDTPMDDGNDPEASEASSTLALGNNVKDEQHSGKEPERPHRRQKQDTRVIGGEREHARRNEGGKRRNSEYGSQRWLG</sequence>
<proteinExistence type="predicted"/>
<feature type="compositionally biased region" description="Polar residues" evidence="1">
    <location>
        <begin position="283"/>
        <end position="297"/>
    </location>
</feature>
<dbReference type="EMBL" id="MU004193">
    <property type="protein sequence ID" value="KAF2492884.1"/>
    <property type="molecule type" value="Genomic_DNA"/>
</dbReference>
<evidence type="ECO:0000313" key="3">
    <source>
        <dbReference type="EMBL" id="KAF2492884.1"/>
    </source>
</evidence>
<dbReference type="AlphaFoldDB" id="A0A6A6QLB5"/>
<feature type="compositionally biased region" description="Acidic residues" evidence="1">
    <location>
        <begin position="345"/>
        <end position="359"/>
    </location>
</feature>
<feature type="compositionally biased region" description="Basic and acidic residues" evidence="1">
    <location>
        <begin position="372"/>
        <end position="414"/>
    </location>
</feature>
<gene>
    <name evidence="3" type="ORF">BU16DRAFT_92975</name>
</gene>
<name>A0A6A6QLB5_9PEZI</name>
<feature type="region of interest" description="Disordered" evidence="1">
    <location>
        <begin position="216"/>
        <end position="423"/>
    </location>
</feature>
<dbReference type="Pfam" id="PF20233">
    <property type="entry name" value="DUF6590"/>
    <property type="match status" value="1"/>
</dbReference>
<reference evidence="3" key="1">
    <citation type="journal article" date="2020" name="Stud. Mycol.">
        <title>101 Dothideomycetes genomes: a test case for predicting lifestyles and emergence of pathogens.</title>
        <authorList>
            <person name="Haridas S."/>
            <person name="Albert R."/>
            <person name="Binder M."/>
            <person name="Bloem J."/>
            <person name="Labutti K."/>
            <person name="Salamov A."/>
            <person name="Andreopoulos B."/>
            <person name="Baker S."/>
            <person name="Barry K."/>
            <person name="Bills G."/>
            <person name="Bluhm B."/>
            <person name="Cannon C."/>
            <person name="Castanera R."/>
            <person name="Culley D."/>
            <person name="Daum C."/>
            <person name="Ezra D."/>
            <person name="Gonzalez J."/>
            <person name="Henrissat B."/>
            <person name="Kuo A."/>
            <person name="Liang C."/>
            <person name="Lipzen A."/>
            <person name="Lutzoni F."/>
            <person name="Magnuson J."/>
            <person name="Mondo S."/>
            <person name="Nolan M."/>
            <person name="Ohm R."/>
            <person name="Pangilinan J."/>
            <person name="Park H.-J."/>
            <person name="Ramirez L."/>
            <person name="Alfaro M."/>
            <person name="Sun H."/>
            <person name="Tritt A."/>
            <person name="Yoshinaga Y."/>
            <person name="Zwiers L.-H."/>
            <person name="Turgeon B."/>
            <person name="Goodwin S."/>
            <person name="Spatafora J."/>
            <person name="Crous P."/>
            <person name="Grigoriev I."/>
        </authorList>
    </citation>
    <scope>NUCLEOTIDE SEQUENCE</scope>
    <source>
        <strain evidence="3">CBS 269.34</strain>
    </source>
</reference>
<dbReference type="Proteomes" id="UP000799750">
    <property type="component" value="Unassembled WGS sequence"/>
</dbReference>
<dbReference type="PANTHER" id="PTHR35391">
    <property type="entry name" value="C2H2-TYPE DOMAIN-CONTAINING PROTEIN-RELATED"/>
    <property type="match status" value="1"/>
</dbReference>